<gene>
    <name evidence="5" type="primary">nuoM_2</name>
    <name evidence="5" type="ORF">NCTC9695_01327</name>
</gene>
<keyword evidence="5" id="KW-0560">Oxidoreductase</keyword>
<dbReference type="GO" id="GO:0008137">
    <property type="term" value="F:NADH dehydrogenase (ubiquinone) activity"/>
    <property type="evidence" value="ECO:0007669"/>
    <property type="project" value="InterPro"/>
</dbReference>
<dbReference type="EC" id="1.6.99.5" evidence="5"/>
<keyword evidence="3" id="KW-0472">Membrane</keyword>
<feature type="transmembrane region" description="Helical" evidence="3">
    <location>
        <begin position="25"/>
        <end position="45"/>
    </location>
</feature>
<dbReference type="GO" id="GO:0016020">
    <property type="term" value="C:membrane"/>
    <property type="evidence" value="ECO:0007669"/>
    <property type="project" value="UniProtKB-SubCell"/>
</dbReference>
<proteinExistence type="predicted"/>
<feature type="domain" description="NADH:quinone oxidoreductase/Mrp antiporter transmembrane" evidence="4">
    <location>
        <begin position="1"/>
        <end position="63"/>
    </location>
</feature>
<dbReference type="GO" id="GO:0012505">
    <property type="term" value="C:endomembrane system"/>
    <property type="evidence" value="ECO:0007669"/>
    <property type="project" value="UniProtKB-SubCell"/>
</dbReference>
<organism evidence="5 6">
    <name type="scientific">Chromobacterium violaceum</name>
    <dbReference type="NCBI Taxonomy" id="536"/>
    <lineage>
        <taxon>Bacteria</taxon>
        <taxon>Pseudomonadati</taxon>
        <taxon>Pseudomonadota</taxon>
        <taxon>Betaproteobacteria</taxon>
        <taxon>Neisseriales</taxon>
        <taxon>Chromobacteriaceae</taxon>
        <taxon>Chromobacterium</taxon>
    </lineage>
</organism>
<accession>A0A3S4HJI3</accession>
<dbReference type="InterPro" id="IPR001750">
    <property type="entry name" value="ND/Mrp_TM"/>
</dbReference>
<protein>
    <submittedName>
        <fullName evidence="5">NADH-quinone oxidoreductase subunit M</fullName>
        <ecNumber evidence="5">1.6.99.5</ecNumber>
    </submittedName>
</protein>
<dbReference type="InterPro" id="IPR003918">
    <property type="entry name" value="NADH_UbQ_OxRdtase"/>
</dbReference>
<reference evidence="5 6" key="1">
    <citation type="submission" date="2018-12" db="EMBL/GenBank/DDBJ databases">
        <authorList>
            <consortium name="Pathogen Informatics"/>
        </authorList>
    </citation>
    <scope>NUCLEOTIDE SEQUENCE [LARGE SCALE GENOMIC DNA]</scope>
    <source>
        <strain evidence="5 6">NCTC9695</strain>
    </source>
</reference>
<dbReference type="GO" id="GO:0048039">
    <property type="term" value="F:ubiquinone binding"/>
    <property type="evidence" value="ECO:0007669"/>
    <property type="project" value="TreeGrafter"/>
</dbReference>
<dbReference type="GO" id="GO:0003954">
    <property type="term" value="F:NADH dehydrogenase activity"/>
    <property type="evidence" value="ECO:0007669"/>
    <property type="project" value="TreeGrafter"/>
</dbReference>
<evidence type="ECO:0000313" key="5">
    <source>
        <dbReference type="EMBL" id="VEB40922.1"/>
    </source>
</evidence>
<dbReference type="AlphaFoldDB" id="A0A3S4HJI3"/>
<dbReference type="PANTHER" id="PTHR43507">
    <property type="entry name" value="NADH-UBIQUINONE OXIDOREDUCTASE CHAIN 4"/>
    <property type="match status" value="1"/>
</dbReference>
<dbReference type="EMBL" id="LR134182">
    <property type="protein sequence ID" value="VEB40922.1"/>
    <property type="molecule type" value="Genomic_DNA"/>
</dbReference>
<name>A0A3S4HJI3_CHRVL</name>
<dbReference type="GO" id="GO:0042773">
    <property type="term" value="P:ATP synthesis coupled electron transport"/>
    <property type="evidence" value="ECO:0007669"/>
    <property type="project" value="InterPro"/>
</dbReference>
<keyword evidence="2 3" id="KW-0812">Transmembrane</keyword>
<evidence type="ECO:0000256" key="1">
    <source>
        <dbReference type="ARBA" id="ARBA00004127"/>
    </source>
</evidence>
<evidence type="ECO:0000256" key="2">
    <source>
        <dbReference type="RuleBase" id="RU000320"/>
    </source>
</evidence>
<evidence type="ECO:0000256" key="3">
    <source>
        <dbReference type="SAM" id="Phobius"/>
    </source>
</evidence>
<sequence length="75" mass="8686">MLVALIYLYFQAGKSFEILAFHQIAKISLTVQILLFVAFFLSFAVKVPMWPVHTWLPDAHVEARPAAPWCWPRSR</sequence>
<dbReference type="PANTHER" id="PTHR43507:SF1">
    <property type="entry name" value="NADH-UBIQUINONE OXIDOREDUCTASE CHAIN 4"/>
    <property type="match status" value="1"/>
</dbReference>
<comment type="subcellular location">
    <subcellularLocation>
        <location evidence="1">Endomembrane system</location>
        <topology evidence="1">Multi-pass membrane protein</topology>
    </subcellularLocation>
    <subcellularLocation>
        <location evidence="2">Membrane</location>
        <topology evidence="2">Multi-pass membrane protein</topology>
    </subcellularLocation>
</comment>
<keyword evidence="3" id="KW-1133">Transmembrane helix</keyword>
<evidence type="ECO:0000259" key="4">
    <source>
        <dbReference type="Pfam" id="PF00361"/>
    </source>
</evidence>
<dbReference type="Pfam" id="PF00361">
    <property type="entry name" value="Proton_antipo_M"/>
    <property type="match status" value="1"/>
</dbReference>
<dbReference type="GO" id="GO:0015990">
    <property type="term" value="P:electron transport coupled proton transport"/>
    <property type="evidence" value="ECO:0007669"/>
    <property type="project" value="TreeGrafter"/>
</dbReference>
<evidence type="ECO:0000313" key="6">
    <source>
        <dbReference type="Proteomes" id="UP000275777"/>
    </source>
</evidence>
<dbReference type="Proteomes" id="UP000275777">
    <property type="component" value="Chromosome"/>
</dbReference>